<dbReference type="Gene3D" id="3.40.50.300">
    <property type="entry name" value="P-loop containing nucleotide triphosphate hydrolases"/>
    <property type="match status" value="1"/>
</dbReference>
<evidence type="ECO:0000313" key="4">
    <source>
        <dbReference type="EMBL" id="PAV25524.1"/>
    </source>
</evidence>
<dbReference type="OrthoDB" id="9784450at2"/>
<proteinExistence type="predicted"/>
<sequence>MNWTTATMTTPDDARTASAVLTINNMHFQWPRNATAWHIPDLQLRAGEHGFLHGASGSGKSTLLALLAGLTVPQSGKITLLGQHFSSRSRRQRDRLRADHIGIIFQQFNLVPYLPAIDNVQLPGHFSRRRRERVHDALYDAARHLLQTLAVPESLWRSPVTALSVGQQQRVAAARALLGAPELILADEPTSALDTDNRDRFLELLMDQARQANSTIVFVSHDPALGRRFSQHHDMQQWQEVPA</sequence>
<dbReference type="SMART" id="SM00382">
    <property type="entry name" value="AAA"/>
    <property type="match status" value="1"/>
</dbReference>
<dbReference type="PROSITE" id="PS50893">
    <property type="entry name" value="ABC_TRANSPORTER_2"/>
    <property type="match status" value="1"/>
</dbReference>
<dbReference type="PANTHER" id="PTHR24220:SF611">
    <property type="entry name" value="ATP-BINDING COMPONENT OF ABC TRANSPORTER-RELATED"/>
    <property type="match status" value="1"/>
</dbReference>
<dbReference type="GO" id="GO:0005524">
    <property type="term" value="F:ATP binding"/>
    <property type="evidence" value="ECO:0007669"/>
    <property type="project" value="UniProtKB-KW"/>
</dbReference>
<keyword evidence="2 4" id="KW-0067">ATP-binding</keyword>
<dbReference type="AlphaFoldDB" id="A0A2A2I2K3"/>
<accession>A0A2A2I2K3</accession>
<feature type="domain" description="ABC transporter" evidence="3">
    <location>
        <begin position="21"/>
        <end position="243"/>
    </location>
</feature>
<dbReference type="PANTHER" id="PTHR24220">
    <property type="entry name" value="IMPORT ATP-BINDING PROTEIN"/>
    <property type="match status" value="1"/>
</dbReference>
<evidence type="ECO:0000313" key="5">
    <source>
        <dbReference type="Proteomes" id="UP000218332"/>
    </source>
</evidence>
<evidence type="ECO:0000256" key="2">
    <source>
        <dbReference type="ARBA" id="ARBA00022840"/>
    </source>
</evidence>
<comment type="caution">
    <text evidence="4">The sequence shown here is derived from an EMBL/GenBank/DDBJ whole genome shotgun (WGS) entry which is preliminary data.</text>
</comment>
<dbReference type="Pfam" id="PF00005">
    <property type="entry name" value="ABC_tran"/>
    <property type="match status" value="1"/>
</dbReference>
<dbReference type="InterPro" id="IPR003439">
    <property type="entry name" value="ABC_transporter-like_ATP-bd"/>
</dbReference>
<organism evidence="4 5">
    <name type="scientific">Tamilnaduibacter salinus</name>
    <dbReference type="NCBI Taxonomy" id="1484056"/>
    <lineage>
        <taxon>Bacteria</taxon>
        <taxon>Pseudomonadati</taxon>
        <taxon>Pseudomonadota</taxon>
        <taxon>Gammaproteobacteria</taxon>
        <taxon>Pseudomonadales</taxon>
        <taxon>Marinobacteraceae</taxon>
        <taxon>Tamilnaduibacter</taxon>
    </lineage>
</organism>
<evidence type="ECO:0000256" key="1">
    <source>
        <dbReference type="ARBA" id="ARBA00022741"/>
    </source>
</evidence>
<reference evidence="4 5" key="1">
    <citation type="submission" date="2017-07" db="EMBL/GenBank/DDBJ databases">
        <title>Tamlnaduibacter salinus (Mi-7) genome sequencing.</title>
        <authorList>
            <person name="Verma A."/>
            <person name="Krishnamurthi S."/>
        </authorList>
    </citation>
    <scope>NUCLEOTIDE SEQUENCE [LARGE SCALE GENOMIC DNA]</scope>
    <source>
        <strain evidence="4 5">Mi-7</strain>
    </source>
</reference>
<dbReference type="GO" id="GO:0022857">
    <property type="term" value="F:transmembrane transporter activity"/>
    <property type="evidence" value="ECO:0007669"/>
    <property type="project" value="TreeGrafter"/>
</dbReference>
<name>A0A2A2I2K3_9GAMM</name>
<dbReference type="InterPro" id="IPR027417">
    <property type="entry name" value="P-loop_NTPase"/>
</dbReference>
<keyword evidence="1" id="KW-0547">Nucleotide-binding</keyword>
<dbReference type="GO" id="GO:0016887">
    <property type="term" value="F:ATP hydrolysis activity"/>
    <property type="evidence" value="ECO:0007669"/>
    <property type="project" value="InterPro"/>
</dbReference>
<dbReference type="InterPro" id="IPR015854">
    <property type="entry name" value="ABC_transpr_LolD-like"/>
</dbReference>
<dbReference type="Proteomes" id="UP000218332">
    <property type="component" value="Unassembled WGS sequence"/>
</dbReference>
<dbReference type="EMBL" id="NMPM01000058">
    <property type="protein sequence ID" value="PAV25524.1"/>
    <property type="molecule type" value="Genomic_DNA"/>
</dbReference>
<evidence type="ECO:0000259" key="3">
    <source>
        <dbReference type="PROSITE" id="PS50893"/>
    </source>
</evidence>
<gene>
    <name evidence="4" type="ORF">CF392_10575</name>
</gene>
<protein>
    <submittedName>
        <fullName evidence="4">Methionine ABC transporter ATP-binding protein</fullName>
    </submittedName>
</protein>
<dbReference type="InterPro" id="IPR003593">
    <property type="entry name" value="AAA+_ATPase"/>
</dbReference>
<keyword evidence="5" id="KW-1185">Reference proteome</keyword>
<dbReference type="SUPFAM" id="SSF52540">
    <property type="entry name" value="P-loop containing nucleoside triphosphate hydrolases"/>
    <property type="match status" value="1"/>
</dbReference>
<dbReference type="GO" id="GO:0005886">
    <property type="term" value="C:plasma membrane"/>
    <property type="evidence" value="ECO:0007669"/>
    <property type="project" value="TreeGrafter"/>
</dbReference>